<keyword evidence="2 4" id="KW-0862">Zinc</keyword>
<dbReference type="Gene3D" id="3.40.50.720">
    <property type="entry name" value="NAD(P)-binding Rossmann-like Domain"/>
    <property type="match status" value="1"/>
</dbReference>
<dbReference type="InterPro" id="IPR013149">
    <property type="entry name" value="ADH-like_C"/>
</dbReference>
<dbReference type="PANTHER" id="PTHR43401">
    <property type="entry name" value="L-THREONINE 3-DEHYDROGENASE"/>
    <property type="match status" value="1"/>
</dbReference>
<dbReference type="Gene3D" id="3.90.180.10">
    <property type="entry name" value="Medium-chain alcohol dehydrogenases, catalytic domain"/>
    <property type="match status" value="1"/>
</dbReference>
<dbReference type="InterPro" id="IPR020843">
    <property type="entry name" value="ER"/>
</dbReference>
<dbReference type="EMBL" id="QRDZ01000033">
    <property type="protein sequence ID" value="RED58767.1"/>
    <property type="molecule type" value="Genomic_DNA"/>
</dbReference>
<evidence type="ECO:0000313" key="7">
    <source>
        <dbReference type="Proteomes" id="UP000256977"/>
    </source>
</evidence>
<dbReference type="PROSITE" id="PS00059">
    <property type="entry name" value="ADH_ZINC"/>
    <property type="match status" value="1"/>
</dbReference>
<dbReference type="InterPro" id="IPR013154">
    <property type="entry name" value="ADH-like_N"/>
</dbReference>
<keyword evidence="1 4" id="KW-0479">Metal-binding</keyword>
<dbReference type="Pfam" id="PF00107">
    <property type="entry name" value="ADH_zinc_N"/>
    <property type="match status" value="1"/>
</dbReference>
<accession>A0A3D9IAR1</accession>
<name>A0A3D9IAR1_9BACL</name>
<keyword evidence="3" id="KW-0560">Oxidoreductase</keyword>
<evidence type="ECO:0000256" key="3">
    <source>
        <dbReference type="ARBA" id="ARBA00023002"/>
    </source>
</evidence>
<evidence type="ECO:0000313" key="6">
    <source>
        <dbReference type="EMBL" id="RED58767.1"/>
    </source>
</evidence>
<dbReference type="InterPro" id="IPR036291">
    <property type="entry name" value="NAD(P)-bd_dom_sf"/>
</dbReference>
<comment type="caution">
    <text evidence="6">The sequence shown here is derived from an EMBL/GenBank/DDBJ whole genome shotgun (WGS) entry which is preliminary data.</text>
</comment>
<gene>
    <name evidence="6" type="ORF">DFP98_133117</name>
</gene>
<dbReference type="GO" id="GO:0016491">
    <property type="term" value="F:oxidoreductase activity"/>
    <property type="evidence" value="ECO:0007669"/>
    <property type="project" value="UniProtKB-KW"/>
</dbReference>
<dbReference type="Proteomes" id="UP000256977">
    <property type="component" value="Unassembled WGS sequence"/>
</dbReference>
<feature type="domain" description="Enoyl reductase (ER)" evidence="5">
    <location>
        <begin position="9"/>
        <end position="333"/>
    </location>
</feature>
<proteinExistence type="inferred from homology"/>
<evidence type="ECO:0000259" key="5">
    <source>
        <dbReference type="SMART" id="SM00829"/>
    </source>
</evidence>
<dbReference type="OrthoDB" id="9777057at2"/>
<evidence type="ECO:0000256" key="2">
    <source>
        <dbReference type="ARBA" id="ARBA00022833"/>
    </source>
</evidence>
<dbReference type="SUPFAM" id="SSF50129">
    <property type="entry name" value="GroES-like"/>
    <property type="match status" value="1"/>
</dbReference>
<dbReference type="AlphaFoldDB" id="A0A3D9IAR1"/>
<dbReference type="CDD" id="cd08234">
    <property type="entry name" value="threonine_DH_like"/>
    <property type="match status" value="1"/>
</dbReference>
<protein>
    <submittedName>
        <fullName evidence="6">2-desacetyl-2-hydroxyethyl bacteriochlorophyllide A dehydrogenase</fullName>
    </submittedName>
</protein>
<organism evidence="6 7">
    <name type="scientific">Cohnella phaseoli</name>
    <dbReference type="NCBI Taxonomy" id="456490"/>
    <lineage>
        <taxon>Bacteria</taxon>
        <taxon>Bacillati</taxon>
        <taxon>Bacillota</taxon>
        <taxon>Bacilli</taxon>
        <taxon>Bacillales</taxon>
        <taxon>Paenibacillaceae</taxon>
        <taxon>Cohnella</taxon>
    </lineage>
</organism>
<evidence type="ECO:0000256" key="1">
    <source>
        <dbReference type="ARBA" id="ARBA00022723"/>
    </source>
</evidence>
<comment type="cofactor">
    <cofactor evidence="4">
        <name>Zn(2+)</name>
        <dbReference type="ChEBI" id="CHEBI:29105"/>
    </cofactor>
</comment>
<dbReference type="InterPro" id="IPR002328">
    <property type="entry name" value="ADH_Zn_CS"/>
</dbReference>
<keyword evidence="7" id="KW-1185">Reference proteome</keyword>
<dbReference type="SUPFAM" id="SSF51735">
    <property type="entry name" value="NAD(P)-binding Rossmann-fold domains"/>
    <property type="match status" value="1"/>
</dbReference>
<dbReference type="Pfam" id="PF08240">
    <property type="entry name" value="ADH_N"/>
    <property type="match status" value="1"/>
</dbReference>
<evidence type="ECO:0000256" key="4">
    <source>
        <dbReference type="RuleBase" id="RU361277"/>
    </source>
</evidence>
<dbReference type="InterPro" id="IPR050129">
    <property type="entry name" value="Zn_alcohol_dh"/>
</dbReference>
<comment type="similarity">
    <text evidence="4">Belongs to the zinc-containing alcohol dehydrogenase family.</text>
</comment>
<dbReference type="InterPro" id="IPR011032">
    <property type="entry name" value="GroES-like_sf"/>
</dbReference>
<dbReference type="PANTHER" id="PTHR43401:SF2">
    <property type="entry name" value="L-THREONINE 3-DEHYDROGENASE"/>
    <property type="match status" value="1"/>
</dbReference>
<dbReference type="SMART" id="SM00829">
    <property type="entry name" value="PKS_ER"/>
    <property type="match status" value="1"/>
</dbReference>
<sequence length="336" mass="36231">MKALVMEEARRAVVKEVPYPAPGPGELTIRVMACGICGTDLHIYQGTFLPAYPLIPGHEFAGVVHEVGEGVVRFRPGDRVAVDPSLFCGKCDYCLSGRGNHCVKWQATGDTVNGAMAEFVRVPEETAFAMPEGMTFAEGAFIEPIACVVHGMNQLELKVGQSVLLFGAGSMGQLLIQALSHAGAGELAVVDVAQGKLDMALRNGATHAYFSSEIETALDGRRRHNGFDAVIDVTGIPSVIESQFQYLAPKGTHLQFGVAPRDAVIGIRPFDIYHNDWKLVGSMAVNHTFKPAMDWIAAGRFDTAPLVSKVIRLEDVPAFFEAGKAAELMKVQISFE</sequence>
<dbReference type="GO" id="GO:0008270">
    <property type="term" value="F:zinc ion binding"/>
    <property type="evidence" value="ECO:0007669"/>
    <property type="project" value="InterPro"/>
</dbReference>
<dbReference type="RefSeq" id="WP_116064516.1">
    <property type="nucleotide sequence ID" value="NZ_QRDZ01000033.1"/>
</dbReference>
<reference evidence="6 7" key="1">
    <citation type="submission" date="2018-07" db="EMBL/GenBank/DDBJ databases">
        <title>Genomic Encyclopedia of Type Strains, Phase III (KMG-III): the genomes of soil and plant-associated and newly described type strains.</title>
        <authorList>
            <person name="Whitman W."/>
        </authorList>
    </citation>
    <scope>NUCLEOTIDE SEQUENCE [LARGE SCALE GENOMIC DNA]</scope>
    <source>
        <strain evidence="6 7">CECT 7287</strain>
    </source>
</reference>